<reference evidence="2" key="1">
    <citation type="journal article" date="2023" name="Hortic. Res.">
        <title>A chromosome-level phased genome enabling allele-level studies in sweet orange: a case study on citrus Huanglongbing tolerance.</title>
        <authorList>
            <person name="Wu B."/>
            <person name="Yu Q."/>
            <person name="Deng Z."/>
            <person name="Duan Y."/>
            <person name="Luo F."/>
            <person name="Gmitter F. Jr."/>
        </authorList>
    </citation>
    <scope>NUCLEOTIDE SEQUENCE [LARGE SCALE GENOMIC DNA]</scope>
    <source>
        <strain evidence="2">cv. Valencia</strain>
    </source>
</reference>
<dbReference type="EMBL" id="CM039170">
    <property type="protein sequence ID" value="KAH9801363.1"/>
    <property type="molecule type" value="Genomic_DNA"/>
</dbReference>
<sequence>MRAILIQQGFDAALETDEDSRAKKGKEEGSASSGGDMKIINNKTHNTIILDLSDEVLREVAKEKNASALWAKLEVLFLNKSLAKRLYMKRKLYTFLMKTGTALKDHVDEFNKLILDLENVDIILEDEDRALILLSSLPDSYEHFVDTLLYGRQSLTLKDVKDALEFKDLNKRSEMKDQNLGEGLTVKSKPDKRGNKEKKSNNKKDKAEKKKKKRKCYFFQKEGHYIKDCFKKKKLEKFQNESTGKTAVASEDEGDTEGTNVLVAANKHPTCEWILDSGCSFHMCPCKELFKTFERIDGGKVLLGNNLACKVTGIGTISIKMYDGVTRDLKQVRNVPELKRNLIYLGVLDQLGCSIKAENGQIQIIDKGAVVIKGIRRNSMYVLVGFVPNIGLSATVRNDKTKLWHMRLGHMSERGLKELEKQGLFGHDNISKLELCEMCIFEAITSSIHGGARYFITFIDDFSRKLWVYVLRQKSEALEKFKEWTVLMENQVGRKVKRLRIDNGLEFCSNDFEEFCKKHGIVRHKTVRHTPQQNGIAERMNRTLIEKNSELKVESTAKRKSSEMKNQGEQKQAELEGYQLARDRERRVIKMPKKYGIADLISYALMVAEDVNRAEPTSFQEAMSIDRPANKKLVGCNKWVFKLKEGATSAEQPRFKARLVAKGFTQRAVMDFNEVFSPVVKHSSIKILLAITTALDLELDQMDSPQQWYLIFNDFMLTHGYKRSQYDSCVYHRTLASGDAIYLLLYVDDMLIACKLREEIEQLKDELSSEFEMKDLGPAKRILGMKIVRTRNERKLFLTQADYVRKVLDRFGMLSSKSVSIPLAAHIKLSKQQEPTEEANVEYMGKIPYSNVVGSIMYAMVCTRPDIAFGVGVVSRYMGNLGKCHWEAVKWILRYLNGLVGLGIMFEGAKNTSSKVLDYVDSNFAGDLDRRRSVTGFVFTLFGGVEVKWLRGLVSELGLKQESVLVCCDNSSAIQLSKNPKYHEGTKHIDARMHFIREEISTGIVDVIKIASEINPTDMLRKPLPTVKFINSLNLIGVVNL</sequence>
<keyword evidence="2" id="KW-1185">Reference proteome</keyword>
<organism evidence="1 2">
    <name type="scientific">Citrus sinensis</name>
    <name type="common">Sweet orange</name>
    <name type="synonym">Citrus aurantium var. sinensis</name>
    <dbReference type="NCBI Taxonomy" id="2711"/>
    <lineage>
        <taxon>Eukaryota</taxon>
        <taxon>Viridiplantae</taxon>
        <taxon>Streptophyta</taxon>
        <taxon>Embryophyta</taxon>
        <taxon>Tracheophyta</taxon>
        <taxon>Spermatophyta</taxon>
        <taxon>Magnoliopsida</taxon>
        <taxon>eudicotyledons</taxon>
        <taxon>Gunneridae</taxon>
        <taxon>Pentapetalae</taxon>
        <taxon>rosids</taxon>
        <taxon>malvids</taxon>
        <taxon>Sapindales</taxon>
        <taxon>Rutaceae</taxon>
        <taxon>Aurantioideae</taxon>
        <taxon>Citrus</taxon>
    </lineage>
</organism>
<gene>
    <name evidence="1" type="ORF">KPL71_001001</name>
</gene>
<name>A0ACB8NT76_CITSI</name>
<dbReference type="Proteomes" id="UP000829398">
    <property type="component" value="Chromosome 1"/>
</dbReference>
<proteinExistence type="predicted"/>
<protein>
    <submittedName>
        <fullName evidence="1">Uncharacterized protein</fullName>
    </submittedName>
</protein>
<comment type="caution">
    <text evidence="1">The sequence shown here is derived from an EMBL/GenBank/DDBJ whole genome shotgun (WGS) entry which is preliminary data.</text>
</comment>
<evidence type="ECO:0000313" key="1">
    <source>
        <dbReference type="EMBL" id="KAH9801363.1"/>
    </source>
</evidence>
<evidence type="ECO:0000313" key="2">
    <source>
        <dbReference type="Proteomes" id="UP000829398"/>
    </source>
</evidence>
<accession>A0ACB8NT76</accession>